<evidence type="ECO:0000313" key="3">
    <source>
        <dbReference type="Proteomes" id="UP000179258"/>
    </source>
</evidence>
<organism evidence="2 3">
    <name type="scientific">Candidatus Wildermuthbacteria bacterium RIFCSPHIGHO2_02_FULL_47_17</name>
    <dbReference type="NCBI Taxonomy" id="1802452"/>
    <lineage>
        <taxon>Bacteria</taxon>
        <taxon>Candidatus Wildermuthiibacteriota</taxon>
    </lineage>
</organism>
<dbReference type="EMBL" id="MHTX01000004">
    <property type="protein sequence ID" value="OHA68926.1"/>
    <property type="molecule type" value="Genomic_DNA"/>
</dbReference>
<reference evidence="2 3" key="1">
    <citation type="journal article" date="2016" name="Nat. Commun.">
        <title>Thousands of microbial genomes shed light on interconnected biogeochemical processes in an aquifer system.</title>
        <authorList>
            <person name="Anantharaman K."/>
            <person name="Brown C.T."/>
            <person name="Hug L.A."/>
            <person name="Sharon I."/>
            <person name="Castelle C.J."/>
            <person name="Probst A.J."/>
            <person name="Thomas B.C."/>
            <person name="Singh A."/>
            <person name="Wilkins M.J."/>
            <person name="Karaoz U."/>
            <person name="Brodie E.L."/>
            <person name="Williams K.H."/>
            <person name="Hubbard S.S."/>
            <person name="Banfield J.F."/>
        </authorList>
    </citation>
    <scope>NUCLEOTIDE SEQUENCE [LARGE SCALE GENOMIC DNA]</scope>
</reference>
<dbReference type="Proteomes" id="UP000179258">
    <property type="component" value="Unassembled WGS sequence"/>
</dbReference>
<accession>A0A1G2R7U5</accession>
<name>A0A1G2R7U5_9BACT</name>
<keyword evidence="1" id="KW-1133">Transmembrane helix</keyword>
<protein>
    <submittedName>
        <fullName evidence="2">Uncharacterized protein</fullName>
    </submittedName>
</protein>
<dbReference type="AlphaFoldDB" id="A0A1G2R7U5"/>
<proteinExistence type="predicted"/>
<keyword evidence="1" id="KW-0472">Membrane</keyword>
<keyword evidence="1" id="KW-0812">Transmembrane</keyword>
<evidence type="ECO:0000256" key="1">
    <source>
        <dbReference type="SAM" id="Phobius"/>
    </source>
</evidence>
<gene>
    <name evidence="2" type="ORF">A3D59_00515</name>
</gene>
<feature type="transmembrane region" description="Helical" evidence="1">
    <location>
        <begin position="23"/>
        <end position="41"/>
    </location>
</feature>
<evidence type="ECO:0000313" key="2">
    <source>
        <dbReference type="EMBL" id="OHA68926.1"/>
    </source>
</evidence>
<comment type="caution">
    <text evidence="2">The sequence shown here is derived from an EMBL/GenBank/DDBJ whole genome shotgun (WGS) entry which is preliminary data.</text>
</comment>
<sequence>MRRIGCGVRALHRRTQNNFQKLLPQRILAIVVSLFSSPLILREGPIRPVVFLGTTPLLF</sequence>